<keyword evidence="2" id="KW-1185">Reference proteome</keyword>
<name>A0ABT3GCZ8_9BACT</name>
<protein>
    <recommendedName>
        <fullName evidence="3">RiboL-PSP-HEPN domain-containing protein</fullName>
    </recommendedName>
</protein>
<organism evidence="1 2">
    <name type="scientific">Luteolibacter arcticus</name>
    <dbReference type="NCBI Taxonomy" id="1581411"/>
    <lineage>
        <taxon>Bacteria</taxon>
        <taxon>Pseudomonadati</taxon>
        <taxon>Verrucomicrobiota</taxon>
        <taxon>Verrucomicrobiia</taxon>
        <taxon>Verrucomicrobiales</taxon>
        <taxon>Verrucomicrobiaceae</taxon>
        <taxon>Luteolibacter</taxon>
    </lineage>
</organism>
<dbReference type="EMBL" id="JAPDDT010000001">
    <property type="protein sequence ID" value="MCW1921507.1"/>
    <property type="molecule type" value="Genomic_DNA"/>
</dbReference>
<gene>
    <name evidence="1" type="ORF">OKA05_03015</name>
</gene>
<proteinExistence type="predicted"/>
<evidence type="ECO:0000313" key="2">
    <source>
        <dbReference type="Proteomes" id="UP001320876"/>
    </source>
</evidence>
<dbReference type="Proteomes" id="UP001320876">
    <property type="component" value="Unassembled WGS sequence"/>
</dbReference>
<accession>A0ABT3GCZ8</accession>
<reference evidence="1 2" key="1">
    <citation type="submission" date="2022-10" db="EMBL/GenBank/DDBJ databases">
        <title>Luteolibacter arcticus strain CCTCC AB 2014275, whole genome shotgun sequencing project.</title>
        <authorList>
            <person name="Zhao G."/>
            <person name="Shen L."/>
        </authorList>
    </citation>
    <scope>NUCLEOTIDE SEQUENCE [LARGE SCALE GENOMIC DNA]</scope>
    <source>
        <strain evidence="1 2">CCTCC AB 2014275</strain>
    </source>
</reference>
<comment type="caution">
    <text evidence="1">The sequence shown here is derived from an EMBL/GenBank/DDBJ whole genome shotgun (WGS) entry which is preliminary data.</text>
</comment>
<sequence>MGRDLTLYPQKASRSELKDYLESLGFVRCGHFWDWPKGTLNYSWFDSKDYRSIDGVSADVYPIRDEEKLITGNDWALHVRNLVSASWHDVSMLNEVLRGARRRFGGTIKGDYGTNKYATLWKDESTPISRGVTAVFQRVKQDMDAVRHALPDASFSSPAITPSTSKKSRDFIEFANRHDPSRVLYNGLVPFAVSMFEYFFSRLFRILITYDTFAISKRSEYKLRVDFDILLKVGKGEESIEDVIASAYTFQNLAQLNKAYIDWLKIDVRKILFKKRRIGRKVSFLENRIQEIIQYRHGVVHHFDLDRTLTQEGYLAILDAVDASITEVVMHIQNKYKVKIERY</sequence>
<dbReference type="RefSeq" id="WP_264485616.1">
    <property type="nucleotide sequence ID" value="NZ_JAPDDT010000001.1"/>
</dbReference>
<evidence type="ECO:0008006" key="3">
    <source>
        <dbReference type="Google" id="ProtNLM"/>
    </source>
</evidence>
<evidence type="ECO:0000313" key="1">
    <source>
        <dbReference type="EMBL" id="MCW1921507.1"/>
    </source>
</evidence>